<accession>X1TFC7</accession>
<evidence type="ECO:0000313" key="1">
    <source>
        <dbReference type="EMBL" id="GAI90051.1"/>
    </source>
</evidence>
<feature type="non-terminal residue" evidence="1">
    <location>
        <position position="1"/>
    </location>
</feature>
<name>X1TFC7_9ZZZZ</name>
<dbReference type="AlphaFoldDB" id="X1TFC7"/>
<sequence>ETIAEERVDIATNQAILTIELSAEEMQEVVDHMAEIQVRIKELQEERAGLKV</sequence>
<protein>
    <submittedName>
        <fullName evidence="1">Uncharacterized protein</fullName>
    </submittedName>
</protein>
<dbReference type="EMBL" id="BARW01024271">
    <property type="protein sequence ID" value="GAI90051.1"/>
    <property type="molecule type" value="Genomic_DNA"/>
</dbReference>
<gene>
    <name evidence="1" type="ORF">S12H4_40051</name>
</gene>
<comment type="caution">
    <text evidence="1">The sequence shown here is derived from an EMBL/GenBank/DDBJ whole genome shotgun (WGS) entry which is preliminary data.</text>
</comment>
<reference evidence="1" key="1">
    <citation type="journal article" date="2014" name="Front. Microbiol.">
        <title>High frequency of phylogenetically diverse reductive dehalogenase-homologous genes in deep subseafloor sedimentary metagenomes.</title>
        <authorList>
            <person name="Kawai M."/>
            <person name="Futagami T."/>
            <person name="Toyoda A."/>
            <person name="Takaki Y."/>
            <person name="Nishi S."/>
            <person name="Hori S."/>
            <person name="Arai W."/>
            <person name="Tsubouchi T."/>
            <person name="Morono Y."/>
            <person name="Uchiyama I."/>
            <person name="Ito T."/>
            <person name="Fujiyama A."/>
            <person name="Inagaki F."/>
            <person name="Takami H."/>
        </authorList>
    </citation>
    <scope>NUCLEOTIDE SEQUENCE</scope>
    <source>
        <strain evidence="1">Expedition CK06-06</strain>
    </source>
</reference>
<organism evidence="1">
    <name type="scientific">marine sediment metagenome</name>
    <dbReference type="NCBI Taxonomy" id="412755"/>
    <lineage>
        <taxon>unclassified sequences</taxon>
        <taxon>metagenomes</taxon>
        <taxon>ecological metagenomes</taxon>
    </lineage>
</organism>
<proteinExistence type="predicted"/>